<keyword evidence="1" id="KW-1133">Transmembrane helix</keyword>
<evidence type="ECO:0000313" key="2">
    <source>
        <dbReference type="EMBL" id="PKI60321.1"/>
    </source>
</evidence>
<protein>
    <submittedName>
        <fullName evidence="2">Uncharacterized protein</fullName>
    </submittedName>
</protein>
<comment type="caution">
    <text evidence="2">The sequence shown here is derived from an EMBL/GenBank/DDBJ whole genome shotgun (WGS) entry which is preliminary data.</text>
</comment>
<feature type="transmembrane region" description="Helical" evidence="1">
    <location>
        <begin position="20"/>
        <end position="39"/>
    </location>
</feature>
<proteinExistence type="predicted"/>
<keyword evidence="3" id="KW-1185">Reference proteome</keyword>
<organism evidence="2 3">
    <name type="scientific">Punica granatum</name>
    <name type="common">Pomegranate</name>
    <dbReference type="NCBI Taxonomy" id="22663"/>
    <lineage>
        <taxon>Eukaryota</taxon>
        <taxon>Viridiplantae</taxon>
        <taxon>Streptophyta</taxon>
        <taxon>Embryophyta</taxon>
        <taxon>Tracheophyta</taxon>
        <taxon>Spermatophyta</taxon>
        <taxon>Magnoliopsida</taxon>
        <taxon>eudicotyledons</taxon>
        <taxon>Gunneridae</taxon>
        <taxon>Pentapetalae</taxon>
        <taxon>rosids</taxon>
        <taxon>malvids</taxon>
        <taxon>Myrtales</taxon>
        <taxon>Lythraceae</taxon>
        <taxon>Punica</taxon>
    </lineage>
</organism>
<keyword evidence="1" id="KW-0812">Transmembrane</keyword>
<name>A0A2I0JVK2_PUNGR</name>
<evidence type="ECO:0000313" key="3">
    <source>
        <dbReference type="Proteomes" id="UP000233551"/>
    </source>
</evidence>
<keyword evidence="1" id="KW-0472">Membrane</keyword>
<sequence>MWKYTWDIYPSDGWSPPSTIPIGIDVVVILAGSTVRGVLVTRPQSSRMFFHRFGWSRMGESTVEHQPLGSPEILLLSLALRVCHHGEKRYDVID</sequence>
<dbReference type="Proteomes" id="UP000233551">
    <property type="component" value="Unassembled WGS sequence"/>
</dbReference>
<gene>
    <name evidence="2" type="ORF">CRG98_019257</name>
</gene>
<accession>A0A2I0JVK2</accession>
<evidence type="ECO:0000256" key="1">
    <source>
        <dbReference type="SAM" id="Phobius"/>
    </source>
</evidence>
<reference evidence="2 3" key="1">
    <citation type="submission" date="2017-11" db="EMBL/GenBank/DDBJ databases">
        <title>De-novo sequencing of pomegranate (Punica granatum L.) genome.</title>
        <authorList>
            <person name="Akparov Z."/>
            <person name="Amiraslanov A."/>
            <person name="Hajiyeva S."/>
            <person name="Abbasov M."/>
            <person name="Kaur K."/>
            <person name="Hamwieh A."/>
            <person name="Solovyev V."/>
            <person name="Salamov A."/>
            <person name="Braich B."/>
            <person name="Kosarev P."/>
            <person name="Mahmoud A."/>
            <person name="Hajiyev E."/>
            <person name="Babayeva S."/>
            <person name="Izzatullayeva V."/>
            <person name="Mammadov A."/>
            <person name="Mammadov A."/>
            <person name="Sharifova S."/>
            <person name="Ojaghi J."/>
            <person name="Eynullazada K."/>
            <person name="Bayramov B."/>
            <person name="Abdulazimova A."/>
            <person name="Shahmuradov I."/>
        </authorList>
    </citation>
    <scope>NUCLEOTIDE SEQUENCE [LARGE SCALE GENOMIC DNA]</scope>
    <source>
        <strain evidence="3">cv. AG2017</strain>
        <tissue evidence="2">Leaf</tissue>
    </source>
</reference>
<dbReference type="EMBL" id="PGOL01001168">
    <property type="protein sequence ID" value="PKI60321.1"/>
    <property type="molecule type" value="Genomic_DNA"/>
</dbReference>
<dbReference type="AlphaFoldDB" id="A0A2I0JVK2"/>